<organism evidence="5 6">
    <name type="scientific">Ruminococcus turbiniformis</name>
    <dbReference type="NCBI Taxonomy" id="2881258"/>
    <lineage>
        <taxon>Bacteria</taxon>
        <taxon>Bacillati</taxon>
        <taxon>Bacillota</taxon>
        <taxon>Clostridia</taxon>
        <taxon>Eubacteriales</taxon>
        <taxon>Oscillospiraceae</taxon>
        <taxon>Ruminococcus</taxon>
    </lineage>
</organism>
<evidence type="ECO:0000256" key="1">
    <source>
        <dbReference type="ARBA" id="ARBA00022448"/>
    </source>
</evidence>
<dbReference type="SUPFAM" id="SSF52540">
    <property type="entry name" value="P-loop containing nucleoside triphosphate hydrolases"/>
    <property type="match status" value="1"/>
</dbReference>
<dbReference type="InterPro" id="IPR017871">
    <property type="entry name" value="ABC_transporter-like_CS"/>
</dbReference>
<feature type="domain" description="ABC transporter" evidence="4">
    <location>
        <begin position="11"/>
        <end position="237"/>
    </location>
</feature>
<keyword evidence="6" id="KW-1185">Reference proteome</keyword>
<dbReference type="InterPro" id="IPR050763">
    <property type="entry name" value="ABC_transporter_ATP-binding"/>
</dbReference>
<dbReference type="InterPro" id="IPR027417">
    <property type="entry name" value="P-loop_NTPase"/>
</dbReference>
<keyword evidence="2" id="KW-0547">Nucleotide-binding</keyword>
<evidence type="ECO:0000313" key="5">
    <source>
        <dbReference type="EMBL" id="MCC2253835.1"/>
    </source>
</evidence>
<evidence type="ECO:0000313" key="6">
    <source>
        <dbReference type="Proteomes" id="UP001198151"/>
    </source>
</evidence>
<dbReference type="Proteomes" id="UP001198151">
    <property type="component" value="Unassembled WGS sequence"/>
</dbReference>
<keyword evidence="3 5" id="KW-0067">ATP-binding</keyword>
<dbReference type="PROSITE" id="PS50893">
    <property type="entry name" value="ABC_TRANSPORTER_2"/>
    <property type="match status" value="1"/>
</dbReference>
<dbReference type="PANTHER" id="PTHR42711">
    <property type="entry name" value="ABC TRANSPORTER ATP-BINDING PROTEIN"/>
    <property type="match status" value="1"/>
</dbReference>
<proteinExistence type="predicted"/>
<dbReference type="EMBL" id="JAJEQX010000006">
    <property type="protein sequence ID" value="MCC2253835.1"/>
    <property type="molecule type" value="Genomic_DNA"/>
</dbReference>
<dbReference type="InterPro" id="IPR003593">
    <property type="entry name" value="AAA+_ATPase"/>
</dbReference>
<accession>A0ABS8FUV9</accession>
<dbReference type="RefSeq" id="WP_227706972.1">
    <property type="nucleotide sequence ID" value="NZ_JAJEQX010000006.1"/>
</dbReference>
<name>A0ABS8FUV9_9FIRM</name>
<sequence length="288" mass="32391">MKSKTSSAEYISISHLSKKFDKDFVLKDVNAVLNKGEILGFLGPSGAGKTTTIKILTGQLRPTSGDAEVLGINCRKIDELIYEQIGIVTDSSGVYERMSVYDNLRYFARLLNAPIADIDPLLKRIGLYEHRKKPAGKLSKGQMQRLVVARAILHRPKVLFLDEPTSGLDPSTALEIHRMLLDLKEEGMAIFLTTHNMEEATKLCDHVALLNEGIIVEYGTPEEICLKHNKVKKYRVQLTDGTKHVLLQNQDTAEKISQWLYESRIETIHSCEPTLETVFLEVTGRELK</sequence>
<reference evidence="5 6" key="1">
    <citation type="submission" date="2021-10" db="EMBL/GenBank/DDBJ databases">
        <title>Anaerobic single-cell dispensing facilitates the cultivation of human gut bacteria.</title>
        <authorList>
            <person name="Afrizal A."/>
        </authorList>
    </citation>
    <scope>NUCLEOTIDE SEQUENCE [LARGE SCALE GENOMIC DNA]</scope>
    <source>
        <strain evidence="5 6">CLA-AA-H200</strain>
    </source>
</reference>
<dbReference type="InterPro" id="IPR003439">
    <property type="entry name" value="ABC_transporter-like_ATP-bd"/>
</dbReference>
<keyword evidence="1" id="KW-0813">Transport</keyword>
<gene>
    <name evidence="5" type="ORF">LKD70_05200</name>
</gene>
<dbReference type="PANTHER" id="PTHR42711:SF13">
    <property type="entry name" value="ABC TRANSPORTER, ATP-BINDING PROTEIN"/>
    <property type="match status" value="1"/>
</dbReference>
<dbReference type="GO" id="GO:0005524">
    <property type="term" value="F:ATP binding"/>
    <property type="evidence" value="ECO:0007669"/>
    <property type="project" value="UniProtKB-KW"/>
</dbReference>
<dbReference type="SMART" id="SM00382">
    <property type="entry name" value="AAA"/>
    <property type="match status" value="1"/>
</dbReference>
<evidence type="ECO:0000256" key="2">
    <source>
        <dbReference type="ARBA" id="ARBA00022741"/>
    </source>
</evidence>
<dbReference type="CDD" id="cd03230">
    <property type="entry name" value="ABC_DR_subfamily_A"/>
    <property type="match status" value="1"/>
</dbReference>
<evidence type="ECO:0000259" key="4">
    <source>
        <dbReference type="PROSITE" id="PS50893"/>
    </source>
</evidence>
<dbReference type="Gene3D" id="3.40.50.300">
    <property type="entry name" value="P-loop containing nucleotide triphosphate hydrolases"/>
    <property type="match status" value="1"/>
</dbReference>
<dbReference type="PROSITE" id="PS00211">
    <property type="entry name" value="ABC_TRANSPORTER_1"/>
    <property type="match status" value="1"/>
</dbReference>
<protein>
    <submittedName>
        <fullName evidence="5">ABC transporter ATP-binding protein</fullName>
    </submittedName>
</protein>
<evidence type="ECO:0000256" key="3">
    <source>
        <dbReference type="ARBA" id="ARBA00022840"/>
    </source>
</evidence>
<comment type="caution">
    <text evidence="5">The sequence shown here is derived from an EMBL/GenBank/DDBJ whole genome shotgun (WGS) entry which is preliminary data.</text>
</comment>
<dbReference type="Pfam" id="PF00005">
    <property type="entry name" value="ABC_tran"/>
    <property type="match status" value="1"/>
</dbReference>